<feature type="region of interest" description="Disordered" evidence="1">
    <location>
        <begin position="87"/>
        <end position="125"/>
    </location>
</feature>
<evidence type="ECO:0000256" key="2">
    <source>
        <dbReference type="SAM" id="Phobius"/>
    </source>
</evidence>
<dbReference type="AlphaFoldDB" id="A0A1C5A6R8"/>
<dbReference type="Proteomes" id="UP000198228">
    <property type="component" value="Chromosome I"/>
</dbReference>
<accession>A0A1C5A6R8</accession>
<sequence>MPGAVPPGSVPPAQAPGGPYPPVGYPAPGTLPAAGTGPAPARRSTGLRVFLVVLAGLLAVGLCVGGGLAGYVGWFVPLQEMAQRKTTADTSWTGAGAPRSGPAIGPHKVQGWRDLTGGCPTNSDR</sequence>
<feature type="compositionally biased region" description="Low complexity" evidence="1">
    <location>
        <begin position="26"/>
        <end position="41"/>
    </location>
</feature>
<evidence type="ECO:0000256" key="1">
    <source>
        <dbReference type="SAM" id="MobiDB-lite"/>
    </source>
</evidence>
<gene>
    <name evidence="3" type="ORF">GA0074696_5459</name>
</gene>
<evidence type="ECO:0000313" key="3">
    <source>
        <dbReference type="EMBL" id="SCF40898.1"/>
    </source>
</evidence>
<feature type="region of interest" description="Disordered" evidence="1">
    <location>
        <begin position="1"/>
        <end position="41"/>
    </location>
</feature>
<reference evidence="3 4" key="1">
    <citation type="submission" date="2016-06" db="EMBL/GenBank/DDBJ databases">
        <authorList>
            <person name="Kjaerup R.B."/>
            <person name="Dalgaard T.S."/>
            <person name="Juul-Madsen H.R."/>
        </authorList>
    </citation>
    <scope>NUCLEOTIDE SEQUENCE [LARGE SCALE GENOMIC DNA]</scope>
    <source>
        <strain evidence="3 4">DSM 43821</strain>
    </source>
</reference>
<keyword evidence="2" id="KW-0812">Transmembrane</keyword>
<organism evidence="3 4">
    <name type="scientific">Micromonospora purpureochromogenes</name>
    <dbReference type="NCBI Taxonomy" id="47872"/>
    <lineage>
        <taxon>Bacteria</taxon>
        <taxon>Bacillati</taxon>
        <taxon>Actinomycetota</taxon>
        <taxon>Actinomycetes</taxon>
        <taxon>Micromonosporales</taxon>
        <taxon>Micromonosporaceae</taxon>
        <taxon>Micromonospora</taxon>
    </lineage>
</organism>
<name>A0A1C5A6R8_9ACTN</name>
<protein>
    <submittedName>
        <fullName evidence="3">Uncharacterized protein</fullName>
    </submittedName>
</protein>
<dbReference type="EMBL" id="LT607410">
    <property type="protein sequence ID" value="SCF40898.1"/>
    <property type="molecule type" value="Genomic_DNA"/>
</dbReference>
<feature type="compositionally biased region" description="Pro residues" evidence="1">
    <location>
        <begin position="1"/>
        <end position="25"/>
    </location>
</feature>
<feature type="transmembrane region" description="Helical" evidence="2">
    <location>
        <begin position="49"/>
        <end position="76"/>
    </location>
</feature>
<keyword evidence="2" id="KW-0472">Membrane</keyword>
<proteinExistence type="predicted"/>
<keyword evidence="2" id="KW-1133">Transmembrane helix</keyword>
<evidence type="ECO:0000313" key="4">
    <source>
        <dbReference type="Proteomes" id="UP000198228"/>
    </source>
</evidence>